<dbReference type="InterPro" id="IPR000794">
    <property type="entry name" value="Beta-ketoacyl_synthase"/>
</dbReference>
<protein>
    <recommendedName>
        <fullName evidence="4">Ketosynthase family 3 (KS3) domain-containing protein</fullName>
    </recommendedName>
</protein>
<evidence type="ECO:0000259" key="4">
    <source>
        <dbReference type="PROSITE" id="PS52004"/>
    </source>
</evidence>
<dbReference type="RefSeq" id="WP_068846872.1">
    <property type="nucleotide sequence ID" value="NZ_LYDR01000051.1"/>
</dbReference>
<dbReference type="Pfam" id="PF00109">
    <property type="entry name" value="ketoacyl-synt"/>
    <property type="match status" value="1"/>
</dbReference>
<dbReference type="CDD" id="cd00834">
    <property type="entry name" value="KAS_I_II"/>
    <property type="match status" value="1"/>
</dbReference>
<dbReference type="Pfam" id="PF02801">
    <property type="entry name" value="Ketoacyl-synt_C"/>
    <property type="match status" value="1"/>
</dbReference>
<proteinExistence type="inferred from homology"/>
<accession>A0A1C3EJZ4</accession>
<reference evidence="5 6" key="1">
    <citation type="submission" date="2016-05" db="EMBL/GenBank/DDBJ databases">
        <title>Genomic and physiological characterization of Planctopirus sp. isolated from fresh water lake.</title>
        <authorList>
            <person name="Subhash Y."/>
            <person name="Ramana C."/>
        </authorList>
    </citation>
    <scope>NUCLEOTIDE SEQUENCE [LARGE SCALE GENOMIC DNA]</scope>
    <source>
        <strain evidence="5 6">JC280</strain>
    </source>
</reference>
<dbReference type="InterPro" id="IPR014030">
    <property type="entry name" value="Ketoacyl_synth_N"/>
</dbReference>
<organism evidence="5 6">
    <name type="scientific">Planctopirus hydrillae</name>
    <dbReference type="NCBI Taxonomy" id="1841610"/>
    <lineage>
        <taxon>Bacteria</taxon>
        <taxon>Pseudomonadati</taxon>
        <taxon>Planctomycetota</taxon>
        <taxon>Planctomycetia</taxon>
        <taxon>Planctomycetales</taxon>
        <taxon>Planctomycetaceae</taxon>
        <taxon>Planctopirus</taxon>
    </lineage>
</organism>
<dbReference type="Gene3D" id="3.40.47.10">
    <property type="match status" value="2"/>
</dbReference>
<comment type="similarity">
    <text evidence="1 3">Belongs to the thiolase-like superfamily. Beta-ketoacyl-ACP synthases family.</text>
</comment>
<dbReference type="STRING" id="1841610.A6X21_18595"/>
<dbReference type="EMBL" id="LYDR01000051">
    <property type="protein sequence ID" value="ODA33557.1"/>
    <property type="molecule type" value="Genomic_DNA"/>
</dbReference>
<dbReference type="SMART" id="SM00825">
    <property type="entry name" value="PKS_KS"/>
    <property type="match status" value="1"/>
</dbReference>
<evidence type="ECO:0000256" key="2">
    <source>
        <dbReference type="ARBA" id="ARBA00022679"/>
    </source>
</evidence>
<dbReference type="PROSITE" id="PS52004">
    <property type="entry name" value="KS3_2"/>
    <property type="match status" value="1"/>
</dbReference>
<dbReference type="InterPro" id="IPR016039">
    <property type="entry name" value="Thiolase-like"/>
</dbReference>
<name>A0A1C3EJZ4_9PLAN</name>
<keyword evidence="2 3" id="KW-0808">Transferase</keyword>
<evidence type="ECO:0000256" key="3">
    <source>
        <dbReference type="RuleBase" id="RU003694"/>
    </source>
</evidence>
<evidence type="ECO:0000313" key="5">
    <source>
        <dbReference type="EMBL" id="ODA33557.1"/>
    </source>
</evidence>
<dbReference type="AlphaFoldDB" id="A0A1C3EJZ4"/>
<dbReference type="InterPro" id="IPR020841">
    <property type="entry name" value="PKS_Beta-ketoAc_synthase_dom"/>
</dbReference>
<keyword evidence="6" id="KW-1185">Reference proteome</keyword>
<dbReference type="GO" id="GO:0006633">
    <property type="term" value="P:fatty acid biosynthetic process"/>
    <property type="evidence" value="ECO:0007669"/>
    <property type="project" value="TreeGrafter"/>
</dbReference>
<feature type="domain" description="Ketosynthase family 3 (KS3)" evidence="4">
    <location>
        <begin position="17"/>
        <end position="436"/>
    </location>
</feature>
<dbReference type="PANTHER" id="PTHR11712">
    <property type="entry name" value="POLYKETIDE SYNTHASE-RELATED"/>
    <property type="match status" value="1"/>
</dbReference>
<dbReference type="Proteomes" id="UP000094828">
    <property type="component" value="Unassembled WGS sequence"/>
</dbReference>
<evidence type="ECO:0000313" key="6">
    <source>
        <dbReference type="Proteomes" id="UP000094828"/>
    </source>
</evidence>
<dbReference type="GO" id="GO:0004315">
    <property type="term" value="F:3-oxoacyl-[acyl-carrier-protein] synthase activity"/>
    <property type="evidence" value="ECO:0007669"/>
    <property type="project" value="TreeGrafter"/>
</dbReference>
<evidence type="ECO:0000256" key="1">
    <source>
        <dbReference type="ARBA" id="ARBA00008467"/>
    </source>
</evidence>
<dbReference type="SUPFAM" id="SSF53901">
    <property type="entry name" value="Thiolase-like"/>
    <property type="match status" value="2"/>
</dbReference>
<dbReference type="OrthoDB" id="292158at2"/>
<dbReference type="PANTHER" id="PTHR11712:SF336">
    <property type="entry name" value="3-OXOACYL-[ACYL-CARRIER-PROTEIN] SYNTHASE, MITOCHONDRIAL"/>
    <property type="match status" value="1"/>
</dbReference>
<gene>
    <name evidence="5" type="ORF">A6X21_18595</name>
</gene>
<sequence>MLAENSSWQRQSVSVGQSSVVITGLGAVSAAGTGTEALWQGLIRGQSLIETRHDKDTFRGLQHLPASLAITGGFLPQELFRQNEPLHDPLEAAAVAAAREAWACADGDGQFEPVRIGCAFGTSKGGVFAATQAWQLSREPAHSVSVVDRDVFLSVFPHEASRLVATICGARGPCSAPIAACATGLAAAMQGARWIEEGLCDVVITGSADASLHPLILAAFQRLGVLASQRNLPEGYSPQSSIECRPFDKYRHGFLVGEGAGCLVLERESSAVARGQKILARWRAGRQLTDAASLMQPDPQAQSLQRLIAELLKSGRCDAQDLGYVNAHGTGTRLNDQTELMALQQVLGSSLLEELPVSSFKGTIGHLLGAAGSVELVGTVLALDRGVVPPTANRTQVDGEFEKYLLPAEALPMRKNVALKLSSGFGGHLMGVLLERPDL</sequence>
<comment type="caution">
    <text evidence="5">The sequence shown here is derived from an EMBL/GenBank/DDBJ whole genome shotgun (WGS) entry which is preliminary data.</text>
</comment>
<dbReference type="InterPro" id="IPR014031">
    <property type="entry name" value="Ketoacyl_synth_C"/>
</dbReference>